<dbReference type="CDD" id="cd07067">
    <property type="entry name" value="HP_PGM_like"/>
    <property type="match status" value="1"/>
</dbReference>
<name>A0ABZ2SJL0_9ENTE</name>
<reference evidence="1 2" key="1">
    <citation type="submission" date="2024-03" db="EMBL/GenBank/DDBJ databases">
        <title>The Genome Sequence of Enterococcus sp. DIV2402.</title>
        <authorList>
            <consortium name="The Broad Institute Genomics Platform"/>
            <consortium name="The Broad Institute Microbial Omics Core"/>
            <consortium name="The Broad Institute Genomic Center for Infectious Diseases"/>
            <person name="Earl A."/>
            <person name="Manson A."/>
            <person name="Gilmore M."/>
            <person name="Schwartman J."/>
            <person name="Shea T."/>
            <person name="Abouelleil A."/>
            <person name="Cao P."/>
            <person name="Chapman S."/>
            <person name="Cusick C."/>
            <person name="Young S."/>
            <person name="Neafsey D."/>
            <person name="Nusbaum C."/>
            <person name="Birren B."/>
        </authorList>
    </citation>
    <scope>NUCLEOTIDE SEQUENCE [LARGE SCALE GENOMIC DNA]</scope>
    <source>
        <strain evidence="1 2">DIV2402</strain>
    </source>
</reference>
<dbReference type="InterPro" id="IPR013078">
    <property type="entry name" value="His_Pase_superF_clade-1"/>
</dbReference>
<sequence length="172" mass="19980">MKIYLIRHGEPDYGQVTEAKYKGFGRDLSRLTSDGIQQAQAIANHAIFDESELLLVSPYTRTMQTALEITRFKEIPVCVELLLHEWLPDKTGYKFENPEQMKVAYHDYLKGTKTSDLEFETKEEVYQRVASVFQHYKNAGYTCIACVTHAEVIRVFTKVERVKYCGIYEMAY</sequence>
<evidence type="ECO:0000313" key="1">
    <source>
        <dbReference type="EMBL" id="WYJ76036.1"/>
    </source>
</evidence>
<dbReference type="Proteomes" id="UP000664701">
    <property type="component" value="Chromosome"/>
</dbReference>
<dbReference type="Gene3D" id="3.40.50.1240">
    <property type="entry name" value="Phosphoglycerate mutase-like"/>
    <property type="match status" value="1"/>
</dbReference>
<dbReference type="EMBL" id="CP147251">
    <property type="protein sequence ID" value="WYJ76036.1"/>
    <property type="molecule type" value="Genomic_DNA"/>
</dbReference>
<organism evidence="1 2">
    <name type="scientific">Candidatus Enterococcus lowellii</name>
    <dbReference type="NCBI Taxonomy" id="2230877"/>
    <lineage>
        <taxon>Bacteria</taxon>
        <taxon>Bacillati</taxon>
        <taxon>Bacillota</taxon>
        <taxon>Bacilli</taxon>
        <taxon>Lactobacillales</taxon>
        <taxon>Enterococcaceae</taxon>
        <taxon>Enterococcus</taxon>
    </lineage>
</organism>
<dbReference type="InterPro" id="IPR029033">
    <property type="entry name" value="His_PPase_superfam"/>
</dbReference>
<dbReference type="Pfam" id="PF00300">
    <property type="entry name" value="His_Phos_1"/>
    <property type="match status" value="1"/>
</dbReference>
<protein>
    <recommendedName>
        <fullName evidence="3">Histidine phosphatase family protein</fullName>
    </recommendedName>
</protein>
<evidence type="ECO:0008006" key="3">
    <source>
        <dbReference type="Google" id="ProtNLM"/>
    </source>
</evidence>
<proteinExistence type="predicted"/>
<accession>A0ABZ2SJL0</accession>
<keyword evidence="2" id="KW-1185">Reference proteome</keyword>
<dbReference type="SMART" id="SM00855">
    <property type="entry name" value="PGAM"/>
    <property type="match status" value="1"/>
</dbReference>
<dbReference type="RefSeq" id="WP_207942255.1">
    <property type="nucleotide sequence ID" value="NZ_CP147251.1"/>
</dbReference>
<evidence type="ECO:0000313" key="2">
    <source>
        <dbReference type="Proteomes" id="UP000664701"/>
    </source>
</evidence>
<dbReference type="PANTHER" id="PTHR48100">
    <property type="entry name" value="BROAD-SPECIFICITY PHOSPHATASE YOR283W-RELATED"/>
    <property type="match status" value="1"/>
</dbReference>
<dbReference type="SUPFAM" id="SSF53254">
    <property type="entry name" value="Phosphoglycerate mutase-like"/>
    <property type="match status" value="1"/>
</dbReference>
<dbReference type="PANTHER" id="PTHR48100:SF59">
    <property type="entry name" value="ADENOSYLCOBALAMIN_ALPHA-RIBAZOLE PHOSPHATASE"/>
    <property type="match status" value="1"/>
</dbReference>
<dbReference type="InterPro" id="IPR050275">
    <property type="entry name" value="PGM_Phosphatase"/>
</dbReference>
<gene>
    <name evidence="1" type="ORF">DOK78_000653</name>
</gene>